<name>A0A8H3DWR6_9AGAM</name>
<dbReference type="Proteomes" id="UP000663827">
    <property type="component" value="Unassembled WGS sequence"/>
</dbReference>
<reference evidence="2" key="1">
    <citation type="submission" date="2021-01" db="EMBL/GenBank/DDBJ databases">
        <authorList>
            <person name="Kaushik A."/>
        </authorList>
    </citation>
    <scope>NUCLEOTIDE SEQUENCE</scope>
    <source>
        <strain evidence="2">AG5</strain>
    </source>
</reference>
<comment type="caution">
    <text evidence="2">The sequence shown here is derived from an EMBL/GenBank/DDBJ whole genome shotgun (WGS) entry which is preliminary data.</text>
</comment>
<evidence type="ECO:0000313" key="3">
    <source>
        <dbReference type="Proteomes" id="UP000663827"/>
    </source>
</evidence>
<dbReference type="SUPFAM" id="SSF54897">
    <property type="entry name" value="Protease propeptides/inhibitors"/>
    <property type="match status" value="1"/>
</dbReference>
<dbReference type="Gene3D" id="3.30.70.80">
    <property type="entry name" value="Peptidase S8 propeptide/proteinase inhibitor I9"/>
    <property type="match status" value="1"/>
</dbReference>
<feature type="domain" description="Inhibitor I9" evidence="1">
    <location>
        <begin position="20"/>
        <end position="90"/>
    </location>
</feature>
<evidence type="ECO:0000313" key="2">
    <source>
        <dbReference type="EMBL" id="CAE7087614.1"/>
    </source>
</evidence>
<dbReference type="AlphaFoldDB" id="A0A8H3DWR6"/>
<gene>
    <name evidence="2" type="ORF">RDB_LOCUS29159</name>
</gene>
<sequence length="94" mass="10622">MSESSTVPILLSPENTIPNQYLVMLKDHGDLASHLAWLQQRDSTLDGEPPKCKVIHQFEQVYKGYAAVLTKPVLEDLTKRDDVESIAEDSRPSW</sequence>
<organism evidence="2 3">
    <name type="scientific">Rhizoctonia solani</name>
    <dbReference type="NCBI Taxonomy" id="456999"/>
    <lineage>
        <taxon>Eukaryota</taxon>
        <taxon>Fungi</taxon>
        <taxon>Dikarya</taxon>
        <taxon>Basidiomycota</taxon>
        <taxon>Agaricomycotina</taxon>
        <taxon>Agaricomycetes</taxon>
        <taxon>Cantharellales</taxon>
        <taxon>Ceratobasidiaceae</taxon>
        <taxon>Rhizoctonia</taxon>
    </lineage>
</organism>
<dbReference type="EMBL" id="CAJNJQ010000585">
    <property type="protein sequence ID" value="CAE7087614.1"/>
    <property type="molecule type" value="Genomic_DNA"/>
</dbReference>
<dbReference type="InterPro" id="IPR037045">
    <property type="entry name" value="S8pro/Inhibitor_I9_sf"/>
</dbReference>
<evidence type="ECO:0000259" key="1">
    <source>
        <dbReference type="Pfam" id="PF05922"/>
    </source>
</evidence>
<dbReference type="Pfam" id="PF05922">
    <property type="entry name" value="Inhibitor_I9"/>
    <property type="match status" value="1"/>
</dbReference>
<accession>A0A8H3DWR6</accession>
<proteinExistence type="predicted"/>
<dbReference type="InterPro" id="IPR010259">
    <property type="entry name" value="S8pro/Inhibitor_I9"/>
</dbReference>
<protein>
    <recommendedName>
        <fullName evidence="1">Inhibitor I9 domain-containing protein</fullName>
    </recommendedName>
</protein>